<sequence length="346" mass="40853">MPKKIKNRTNDEFRSMARLAKENNETVFGIKGETSLLSIINLPVQAPLDYMHLILQGHAKWLIKQYFFSEKSNDFYIGNSLDKVNHLLKLQKVPHNTSRRIKHIDSKLQFISNELKIFLFYQIIPILIDILPSSYFYMLSSYVFSIRMLYEPIKYTQNLNKVDDLLNKYVSQLDDNFGKYAYDYSVHAHLHLVEQVKNHGPLQCHSQFAFEGALYNLKNLIHGTRGYLGQITNQLLLNKYFCQNLNQELFQNKDLFEFSHGNFYNYKHINYDKNQLLPPFESKNLDQILADKFRTIFNECIDENIITSNRVLYDQKVLHSKNYNRKGDTNIIRLISLMKQAIVMEK</sequence>
<evidence type="ECO:0000313" key="3">
    <source>
        <dbReference type="Proteomes" id="UP000663879"/>
    </source>
</evidence>
<proteinExistence type="predicted"/>
<accession>A0A814RGH7</accession>
<comment type="caution">
    <text evidence="2">The sequence shown here is derived from an EMBL/GenBank/DDBJ whole genome shotgun (WGS) entry which is preliminary data.</text>
</comment>
<organism evidence="2 3">
    <name type="scientific">Brachionus calyciflorus</name>
    <dbReference type="NCBI Taxonomy" id="104777"/>
    <lineage>
        <taxon>Eukaryota</taxon>
        <taxon>Metazoa</taxon>
        <taxon>Spiralia</taxon>
        <taxon>Gnathifera</taxon>
        <taxon>Rotifera</taxon>
        <taxon>Eurotatoria</taxon>
        <taxon>Monogononta</taxon>
        <taxon>Pseudotrocha</taxon>
        <taxon>Ploima</taxon>
        <taxon>Brachionidae</taxon>
        <taxon>Brachionus</taxon>
    </lineage>
</organism>
<protein>
    <submittedName>
        <fullName evidence="2">Uncharacterized protein</fullName>
    </submittedName>
</protein>
<evidence type="ECO:0000256" key="1">
    <source>
        <dbReference type="SAM" id="Phobius"/>
    </source>
</evidence>
<dbReference type="EMBL" id="CAJNOC010009704">
    <property type="protein sequence ID" value="CAF1131989.1"/>
    <property type="molecule type" value="Genomic_DNA"/>
</dbReference>
<keyword evidence="1" id="KW-1133">Transmembrane helix</keyword>
<name>A0A814RGH7_9BILA</name>
<dbReference type="PANTHER" id="PTHR46579">
    <property type="entry name" value="F5/8 TYPE C DOMAIN-CONTAINING PROTEIN-RELATED"/>
    <property type="match status" value="1"/>
</dbReference>
<evidence type="ECO:0000313" key="2">
    <source>
        <dbReference type="EMBL" id="CAF1131989.1"/>
    </source>
</evidence>
<reference evidence="2" key="1">
    <citation type="submission" date="2021-02" db="EMBL/GenBank/DDBJ databases">
        <authorList>
            <person name="Nowell W R."/>
        </authorList>
    </citation>
    <scope>NUCLEOTIDE SEQUENCE</scope>
    <source>
        <strain evidence="2">Ploen Becks lab</strain>
    </source>
</reference>
<dbReference type="Proteomes" id="UP000663879">
    <property type="component" value="Unassembled WGS sequence"/>
</dbReference>
<dbReference type="OrthoDB" id="10062362at2759"/>
<feature type="transmembrane region" description="Helical" evidence="1">
    <location>
        <begin position="117"/>
        <end position="138"/>
    </location>
</feature>
<keyword evidence="1" id="KW-0812">Transmembrane</keyword>
<dbReference type="AlphaFoldDB" id="A0A814RGH7"/>
<gene>
    <name evidence="2" type="ORF">OXX778_LOCUS22516</name>
</gene>
<keyword evidence="3" id="KW-1185">Reference proteome</keyword>
<dbReference type="PANTHER" id="PTHR46579:SF1">
    <property type="entry name" value="F5_8 TYPE C DOMAIN-CONTAINING PROTEIN"/>
    <property type="match status" value="1"/>
</dbReference>
<keyword evidence="1" id="KW-0472">Membrane</keyword>